<name>A0AAV4TLJ7_CAEEX</name>
<evidence type="ECO:0000313" key="3">
    <source>
        <dbReference type="Proteomes" id="UP001054945"/>
    </source>
</evidence>
<feature type="chain" id="PRO_5043887392" description="Secreted protein" evidence="1">
    <location>
        <begin position="23"/>
        <end position="120"/>
    </location>
</feature>
<sequence length="120" mass="14068">MKTVRFILLVSLLAGILSVSMANRHCACGSLCKANNFRDRAKIGVCMCNCDKFRQRRMKGHQNFVLFPRKEGKDIETENRTLWNSSFSEFLSRSQKSNKRRAYFSRIVVREKFGFWNDSF</sequence>
<protein>
    <recommendedName>
        <fullName evidence="4">Secreted protein</fullName>
    </recommendedName>
</protein>
<dbReference type="AlphaFoldDB" id="A0AAV4TLJ7"/>
<proteinExistence type="predicted"/>
<evidence type="ECO:0000256" key="1">
    <source>
        <dbReference type="SAM" id="SignalP"/>
    </source>
</evidence>
<accession>A0AAV4TLJ7</accession>
<keyword evidence="1" id="KW-0732">Signal</keyword>
<keyword evidence="3" id="KW-1185">Reference proteome</keyword>
<evidence type="ECO:0008006" key="4">
    <source>
        <dbReference type="Google" id="ProtNLM"/>
    </source>
</evidence>
<dbReference type="Proteomes" id="UP001054945">
    <property type="component" value="Unassembled WGS sequence"/>
</dbReference>
<reference evidence="2 3" key="1">
    <citation type="submission" date="2021-06" db="EMBL/GenBank/DDBJ databases">
        <title>Caerostris extrusa draft genome.</title>
        <authorList>
            <person name="Kono N."/>
            <person name="Arakawa K."/>
        </authorList>
    </citation>
    <scope>NUCLEOTIDE SEQUENCE [LARGE SCALE GENOMIC DNA]</scope>
</reference>
<feature type="signal peptide" evidence="1">
    <location>
        <begin position="1"/>
        <end position="22"/>
    </location>
</feature>
<comment type="caution">
    <text evidence="2">The sequence shown here is derived from an EMBL/GenBank/DDBJ whole genome shotgun (WGS) entry which is preliminary data.</text>
</comment>
<dbReference type="EMBL" id="BPLR01011353">
    <property type="protein sequence ID" value="GIY45976.1"/>
    <property type="molecule type" value="Genomic_DNA"/>
</dbReference>
<gene>
    <name evidence="2" type="ORF">CEXT_736051</name>
</gene>
<evidence type="ECO:0000313" key="2">
    <source>
        <dbReference type="EMBL" id="GIY45976.1"/>
    </source>
</evidence>
<organism evidence="2 3">
    <name type="scientific">Caerostris extrusa</name>
    <name type="common">Bark spider</name>
    <name type="synonym">Caerostris bankana</name>
    <dbReference type="NCBI Taxonomy" id="172846"/>
    <lineage>
        <taxon>Eukaryota</taxon>
        <taxon>Metazoa</taxon>
        <taxon>Ecdysozoa</taxon>
        <taxon>Arthropoda</taxon>
        <taxon>Chelicerata</taxon>
        <taxon>Arachnida</taxon>
        <taxon>Araneae</taxon>
        <taxon>Araneomorphae</taxon>
        <taxon>Entelegynae</taxon>
        <taxon>Araneoidea</taxon>
        <taxon>Araneidae</taxon>
        <taxon>Caerostris</taxon>
    </lineage>
</organism>